<keyword evidence="2" id="KW-0732">Signal</keyword>
<evidence type="ECO:0008006" key="5">
    <source>
        <dbReference type="Google" id="ProtNLM"/>
    </source>
</evidence>
<dbReference type="GO" id="GO:0008010">
    <property type="term" value="F:structural constituent of chitin-based larval cuticle"/>
    <property type="evidence" value="ECO:0007669"/>
    <property type="project" value="TreeGrafter"/>
</dbReference>
<keyword evidence="4" id="KW-1185">Reference proteome</keyword>
<dbReference type="InterPro" id="IPR000618">
    <property type="entry name" value="Insect_cuticle"/>
</dbReference>
<dbReference type="InterPro" id="IPR050468">
    <property type="entry name" value="Cuticle_Struct_Prot"/>
</dbReference>
<gene>
    <name evidence="3" type="primary">AVEN_118594_1</name>
    <name evidence="3" type="ORF">CDAR_6561</name>
</gene>
<evidence type="ECO:0000256" key="1">
    <source>
        <dbReference type="PROSITE-ProRule" id="PRU00497"/>
    </source>
</evidence>
<comment type="caution">
    <text evidence="3">The sequence shown here is derived from an EMBL/GenBank/DDBJ whole genome shotgun (WGS) entry which is preliminary data.</text>
</comment>
<dbReference type="GO" id="GO:0062129">
    <property type="term" value="C:chitin-based extracellular matrix"/>
    <property type="evidence" value="ECO:0007669"/>
    <property type="project" value="TreeGrafter"/>
</dbReference>
<evidence type="ECO:0000256" key="2">
    <source>
        <dbReference type="SAM" id="SignalP"/>
    </source>
</evidence>
<reference evidence="3 4" key="1">
    <citation type="submission" date="2021-06" db="EMBL/GenBank/DDBJ databases">
        <title>Caerostris darwini draft genome.</title>
        <authorList>
            <person name="Kono N."/>
            <person name="Arakawa K."/>
        </authorList>
    </citation>
    <scope>NUCLEOTIDE SEQUENCE [LARGE SCALE GENOMIC DNA]</scope>
</reference>
<dbReference type="AlphaFoldDB" id="A0AAV4MQS1"/>
<dbReference type="Pfam" id="PF00379">
    <property type="entry name" value="Chitin_bind_4"/>
    <property type="match status" value="1"/>
</dbReference>
<protein>
    <recommendedName>
        <fullName evidence="5">Cuticle protein</fullName>
    </recommendedName>
</protein>
<proteinExistence type="predicted"/>
<keyword evidence="1" id="KW-0193">Cuticle</keyword>
<dbReference type="PANTHER" id="PTHR10380:SF235">
    <property type="entry name" value="CUTICULAR PROTEIN 73D, ISOFORM B"/>
    <property type="match status" value="1"/>
</dbReference>
<accession>A0AAV4MQS1</accession>
<evidence type="ECO:0000313" key="4">
    <source>
        <dbReference type="Proteomes" id="UP001054837"/>
    </source>
</evidence>
<dbReference type="Proteomes" id="UP001054837">
    <property type="component" value="Unassembled WGS sequence"/>
</dbReference>
<organism evidence="3 4">
    <name type="scientific">Caerostris darwini</name>
    <dbReference type="NCBI Taxonomy" id="1538125"/>
    <lineage>
        <taxon>Eukaryota</taxon>
        <taxon>Metazoa</taxon>
        <taxon>Ecdysozoa</taxon>
        <taxon>Arthropoda</taxon>
        <taxon>Chelicerata</taxon>
        <taxon>Arachnida</taxon>
        <taxon>Araneae</taxon>
        <taxon>Araneomorphae</taxon>
        <taxon>Entelegynae</taxon>
        <taxon>Araneoidea</taxon>
        <taxon>Araneidae</taxon>
        <taxon>Caerostris</taxon>
    </lineage>
</organism>
<name>A0AAV4MQS1_9ARAC</name>
<evidence type="ECO:0000313" key="3">
    <source>
        <dbReference type="EMBL" id="GIX74195.1"/>
    </source>
</evidence>
<feature type="chain" id="PRO_5043315809" description="Cuticle protein" evidence="2">
    <location>
        <begin position="27"/>
        <end position="367"/>
    </location>
</feature>
<dbReference type="PANTHER" id="PTHR10380">
    <property type="entry name" value="CUTICLE PROTEIN"/>
    <property type="match status" value="1"/>
</dbReference>
<dbReference type="PROSITE" id="PS51155">
    <property type="entry name" value="CHIT_BIND_RR_2"/>
    <property type="match status" value="1"/>
</dbReference>
<feature type="signal peptide" evidence="2">
    <location>
        <begin position="1"/>
        <end position="26"/>
    </location>
</feature>
<sequence length="367" mass="40105">MHLQSLSLFLMVALLVLSNPIDRTEASTLVDESRSPDASSAMRTIPVRKMKKIILVKPKSSEAPPEIISNSAQKPKKYFLVDMAKSSDAPSQIMSNPEQKTKKFIMLDTATSSGASSQIMSYPGQKAKKFIMLDTSARSSEASSQIMSNPGQKAKKFIMLDTSARSSEASSQIMSNPAQNTKKFIMLDTPARSSEATTSKIFPNPARKARKFLLLDMARSSEAIQSMPALKNKKPGLVDMPKKIVELIEFSTPSSPQVKEVLSSPYEFGYEFGDGQGMQQHRSESADEEGVVKGVYGYLDPLGVYRSVEYTADSQGYRAVIRTNEPGAAAKDIAHGQYIVAQPPVAALEQGLLYLKNNVKEDNSTVS</sequence>
<dbReference type="EMBL" id="BPLQ01000716">
    <property type="protein sequence ID" value="GIX74195.1"/>
    <property type="molecule type" value="Genomic_DNA"/>
</dbReference>